<dbReference type="Proteomes" id="UP000829647">
    <property type="component" value="Chromosome"/>
</dbReference>
<evidence type="ECO:0000313" key="4">
    <source>
        <dbReference type="Proteomes" id="UP000829647"/>
    </source>
</evidence>
<dbReference type="EMBL" id="CP095848">
    <property type="protein sequence ID" value="UPL50523.1"/>
    <property type="molecule type" value="Genomic_DNA"/>
</dbReference>
<dbReference type="SUPFAM" id="SSF56563">
    <property type="entry name" value="Major capsid protein gp5"/>
    <property type="match status" value="1"/>
</dbReference>
<reference evidence="3 4" key="1">
    <citation type="submission" date="2022-04" db="EMBL/GenBank/DDBJ databases">
        <title>Hymenobacter sp. isolated from the air.</title>
        <authorList>
            <person name="Won M."/>
            <person name="Lee C.-M."/>
            <person name="Woen H.-Y."/>
            <person name="Kwon S.-W."/>
        </authorList>
    </citation>
    <scope>NUCLEOTIDE SEQUENCE [LARGE SCALE GENOMIC DNA]</scope>
    <source>
        <strain evidence="4">5516 S-25</strain>
    </source>
</reference>
<feature type="domain" description="Phage capsid-like C-terminal" evidence="2">
    <location>
        <begin position="110"/>
        <end position="369"/>
    </location>
</feature>
<gene>
    <name evidence="3" type="ORF">MWH26_06350</name>
</gene>
<evidence type="ECO:0000313" key="3">
    <source>
        <dbReference type="EMBL" id="UPL50523.1"/>
    </source>
</evidence>
<evidence type="ECO:0000256" key="1">
    <source>
        <dbReference type="ARBA" id="ARBA00004328"/>
    </source>
</evidence>
<dbReference type="RefSeq" id="WP_247976535.1">
    <property type="nucleotide sequence ID" value="NZ_CP095848.1"/>
</dbReference>
<dbReference type="NCBIfam" id="TIGR01554">
    <property type="entry name" value="major_cap_HK97"/>
    <property type="match status" value="1"/>
</dbReference>
<protein>
    <submittedName>
        <fullName evidence="3">Phage major capsid protein</fullName>
    </submittedName>
</protein>
<dbReference type="Gene3D" id="3.30.2400.10">
    <property type="entry name" value="Major capsid protein gp5"/>
    <property type="match status" value="1"/>
</dbReference>
<dbReference type="InterPro" id="IPR054612">
    <property type="entry name" value="Phage_capsid-like_C"/>
</dbReference>
<comment type="subcellular location">
    <subcellularLocation>
        <location evidence="1">Virion</location>
    </subcellularLocation>
</comment>
<sequence>MEHEVKSAIEIANEIKSDVTKQVNSVQEKINADLQLVQKSIDAVAAEQKRSAMSNAQVEVKSLETVVAEKTAEIKSLVKGGKAVEVKAPVDMLRGNTGVSTSQNDISRGGYIQQPNRLTHVRDFMRIGKLATPTYVYDRELLPEGKPALTAEGTRKPKVSFKTEPVTANGAKLAMHYKVSTETAHDAPALTYSFQGKGVEMVLVEEDAQLLYGSGANGEIQGLFPLAIPFNAGSLRVSNAQTIDVIRAAVNQVRKSMYRANVVFMHPDDVTALELTKDADGRYILPNIFTSGVNQVSRIQIAEIDAMNPGEFLVANLDLAVETFMIEDLSIKISDSNEDDFVTNKITVVIEERLLQAVVRPSALVKGTFAAAKAALSAAPVAPAAS</sequence>
<keyword evidence="4" id="KW-1185">Reference proteome</keyword>
<proteinExistence type="predicted"/>
<dbReference type="Pfam" id="PF05065">
    <property type="entry name" value="Phage_capsid"/>
    <property type="match status" value="1"/>
</dbReference>
<evidence type="ECO:0000259" key="2">
    <source>
        <dbReference type="Pfam" id="PF05065"/>
    </source>
</evidence>
<accession>A0ABY4JEZ0</accession>
<organism evidence="3 4">
    <name type="scientific">Hymenobacter sublimis</name>
    <dbReference type="NCBI Taxonomy" id="2933777"/>
    <lineage>
        <taxon>Bacteria</taxon>
        <taxon>Pseudomonadati</taxon>
        <taxon>Bacteroidota</taxon>
        <taxon>Cytophagia</taxon>
        <taxon>Cytophagales</taxon>
        <taxon>Hymenobacteraceae</taxon>
        <taxon>Hymenobacter</taxon>
    </lineage>
</organism>
<name>A0ABY4JEZ0_9BACT</name>
<dbReference type="InterPro" id="IPR024455">
    <property type="entry name" value="Phage_capsid"/>
</dbReference>
<dbReference type="Gene3D" id="3.30.2320.10">
    <property type="entry name" value="hypothetical protein PF0899 domain"/>
    <property type="match status" value="1"/>
</dbReference>